<proteinExistence type="predicted"/>
<name>A0A812ZPG6_9DINO</name>
<sequence length="234" mass="26047">IQPPLMSFSQARRDAPAATADAEARRQKRAPKPGQFQAHQATRADFERALNAFKVLPDVDVGGRRLRRSEQRKVSGRVFGAPSGTGPQAATGDLPDQRRLRKPTKLSHSSESNLEDKLGRREFFDIFTWADKYAQLIGRPDVRPHAQQRSLLDGIESHLLLAEKEGDIEDLSTSASDCDGKLESIKESPAVPSLQVRRMLQSLLPARSSLDIPLEMVARLEHLVELADRVESKK</sequence>
<feature type="non-terminal residue" evidence="2">
    <location>
        <position position="1"/>
    </location>
</feature>
<dbReference type="AlphaFoldDB" id="A0A812ZPG6"/>
<evidence type="ECO:0000313" key="2">
    <source>
        <dbReference type="EMBL" id="CAE7837206.1"/>
    </source>
</evidence>
<feature type="non-terminal residue" evidence="2">
    <location>
        <position position="234"/>
    </location>
</feature>
<feature type="region of interest" description="Disordered" evidence="1">
    <location>
        <begin position="1"/>
        <end position="40"/>
    </location>
</feature>
<dbReference type="OrthoDB" id="426899at2759"/>
<organism evidence="2 3">
    <name type="scientific">Symbiodinium necroappetens</name>
    <dbReference type="NCBI Taxonomy" id="1628268"/>
    <lineage>
        <taxon>Eukaryota</taxon>
        <taxon>Sar</taxon>
        <taxon>Alveolata</taxon>
        <taxon>Dinophyceae</taxon>
        <taxon>Suessiales</taxon>
        <taxon>Symbiodiniaceae</taxon>
        <taxon>Symbiodinium</taxon>
    </lineage>
</organism>
<comment type="caution">
    <text evidence="2">The sequence shown here is derived from an EMBL/GenBank/DDBJ whole genome shotgun (WGS) entry which is preliminary data.</text>
</comment>
<dbReference type="Proteomes" id="UP000601435">
    <property type="component" value="Unassembled WGS sequence"/>
</dbReference>
<keyword evidence="3" id="KW-1185">Reference proteome</keyword>
<gene>
    <name evidence="2" type="primary">afr</name>
    <name evidence="2" type="ORF">SNEC2469_LOCUS25217</name>
</gene>
<reference evidence="2" key="1">
    <citation type="submission" date="2021-02" db="EMBL/GenBank/DDBJ databases">
        <authorList>
            <person name="Dougan E. K."/>
            <person name="Rhodes N."/>
            <person name="Thang M."/>
            <person name="Chan C."/>
        </authorList>
    </citation>
    <scope>NUCLEOTIDE SEQUENCE</scope>
</reference>
<accession>A0A812ZPG6</accession>
<evidence type="ECO:0000256" key="1">
    <source>
        <dbReference type="SAM" id="MobiDB-lite"/>
    </source>
</evidence>
<dbReference type="EMBL" id="CAJNJA010049431">
    <property type="protein sequence ID" value="CAE7837206.1"/>
    <property type="molecule type" value="Genomic_DNA"/>
</dbReference>
<feature type="region of interest" description="Disordered" evidence="1">
    <location>
        <begin position="71"/>
        <end position="114"/>
    </location>
</feature>
<protein>
    <submittedName>
        <fullName evidence="2">Afr protein</fullName>
    </submittedName>
</protein>
<evidence type="ECO:0000313" key="3">
    <source>
        <dbReference type="Proteomes" id="UP000601435"/>
    </source>
</evidence>